<dbReference type="Proteomes" id="UP001301958">
    <property type="component" value="Unassembled WGS sequence"/>
</dbReference>
<gene>
    <name evidence="2" type="ORF">QBC38DRAFT_217290</name>
</gene>
<organism evidence="2 3">
    <name type="scientific">Podospora fimiseda</name>
    <dbReference type="NCBI Taxonomy" id="252190"/>
    <lineage>
        <taxon>Eukaryota</taxon>
        <taxon>Fungi</taxon>
        <taxon>Dikarya</taxon>
        <taxon>Ascomycota</taxon>
        <taxon>Pezizomycotina</taxon>
        <taxon>Sordariomycetes</taxon>
        <taxon>Sordariomycetidae</taxon>
        <taxon>Sordariales</taxon>
        <taxon>Podosporaceae</taxon>
        <taxon>Podospora</taxon>
    </lineage>
</organism>
<proteinExistence type="predicted"/>
<dbReference type="EMBL" id="MU865342">
    <property type="protein sequence ID" value="KAK4226785.1"/>
    <property type="molecule type" value="Genomic_DNA"/>
</dbReference>
<evidence type="ECO:0008006" key="4">
    <source>
        <dbReference type="Google" id="ProtNLM"/>
    </source>
</evidence>
<protein>
    <recommendedName>
        <fullName evidence="4">Tafazzin</fullName>
    </recommendedName>
</protein>
<sequence length="453" mass="50426">MPKKRHQTQYSKPPSTAPAALLGSSSRQHSSSGDTENKPRSVNELLANLRLSQGGTPTSSTVATAVVRRAAVALNRAAGRRLPAGPLPPVSWLYQQAQSSSSSTSSLNKPTSRTAIEYGGAKHFQQRPLPGGSRMPVKGSLMDLTLKAFAKSWDWQKEYCQYVLYQLPSHLRSALVSYLTRERQGVTISDLRLILLASESDDDDNDEETVVPVDNLDFNRLELTNSPGQTLKLRDLSKFLFPPNNEPSESSLPDSWDTPSEPFIPRSLLPNLTHLSLAINPLSSTIVAWPHLLSLARHLPPTLTHLSLAFWPEPSFSTSPLVSIPTTDHNSNGDASWSEPLMVLSRLSKLLYGLEYLDLTGCGSWVSCLWSTVGEDYVDWVDAWGQVERIVLYPGYELREDADVTDVARYLEVVENAGRVERWIRGMRRGERGKGRVARGIWVESSERRERIR</sequence>
<feature type="region of interest" description="Disordered" evidence="1">
    <location>
        <begin position="1"/>
        <end position="40"/>
    </location>
</feature>
<reference evidence="2" key="1">
    <citation type="journal article" date="2023" name="Mol. Phylogenet. Evol.">
        <title>Genome-scale phylogeny and comparative genomics of the fungal order Sordariales.</title>
        <authorList>
            <person name="Hensen N."/>
            <person name="Bonometti L."/>
            <person name="Westerberg I."/>
            <person name="Brannstrom I.O."/>
            <person name="Guillou S."/>
            <person name="Cros-Aarteil S."/>
            <person name="Calhoun S."/>
            <person name="Haridas S."/>
            <person name="Kuo A."/>
            <person name="Mondo S."/>
            <person name="Pangilinan J."/>
            <person name="Riley R."/>
            <person name="LaButti K."/>
            <person name="Andreopoulos B."/>
            <person name="Lipzen A."/>
            <person name="Chen C."/>
            <person name="Yan M."/>
            <person name="Daum C."/>
            <person name="Ng V."/>
            <person name="Clum A."/>
            <person name="Steindorff A."/>
            <person name="Ohm R.A."/>
            <person name="Martin F."/>
            <person name="Silar P."/>
            <person name="Natvig D.O."/>
            <person name="Lalanne C."/>
            <person name="Gautier V."/>
            <person name="Ament-Velasquez S.L."/>
            <person name="Kruys A."/>
            <person name="Hutchinson M.I."/>
            <person name="Powell A.J."/>
            <person name="Barry K."/>
            <person name="Miller A.N."/>
            <person name="Grigoriev I.V."/>
            <person name="Debuchy R."/>
            <person name="Gladieux P."/>
            <person name="Hiltunen Thoren M."/>
            <person name="Johannesson H."/>
        </authorList>
    </citation>
    <scope>NUCLEOTIDE SEQUENCE</scope>
    <source>
        <strain evidence="2">CBS 990.96</strain>
    </source>
</reference>
<accession>A0AAN7BNT0</accession>
<evidence type="ECO:0000313" key="3">
    <source>
        <dbReference type="Proteomes" id="UP001301958"/>
    </source>
</evidence>
<name>A0AAN7BNT0_9PEZI</name>
<reference evidence="2" key="2">
    <citation type="submission" date="2023-05" db="EMBL/GenBank/DDBJ databases">
        <authorList>
            <consortium name="Lawrence Berkeley National Laboratory"/>
            <person name="Steindorff A."/>
            <person name="Hensen N."/>
            <person name="Bonometti L."/>
            <person name="Westerberg I."/>
            <person name="Brannstrom I.O."/>
            <person name="Guillou S."/>
            <person name="Cros-Aarteil S."/>
            <person name="Calhoun S."/>
            <person name="Haridas S."/>
            <person name="Kuo A."/>
            <person name="Mondo S."/>
            <person name="Pangilinan J."/>
            <person name="Riley R."/>
            <person name="Labutti K."/>
            <person name="Andreopoulos B."/>
            <person name="Lipzen A."/>
            <person name="Chen C."/>
            <person name="Yanf M."/>
            <person name="Daum C."/>
            <person name="Ng V."/>
            <person name="Clum A."/>
            <person name="Ohm R."/>
            <person name="Martin F."/>
            <person name="Silar P."/>
            <person name="Natvig D."/>
            <person name="Lalanne C."/>
            <person name="Gautier V."/>
            <person name="Ament-Velasquez S.L."/>
            <person name="Kruys A."/>
            <person name="Hutchinson M.I."/>
            <person name="Powell A.J."/>
            <person name="Barry K."/>
            <person name="Miller A.N."/>
            <person name="Grigoriev I.V."/>
            <person name="Debuchy R."/>
            <person name="Gladieux P."/>
            <person name="Thoren M.H."/>
            <person name="Johannesson H."/>
        </authorList>
    </citation>
    <scope>NUCLEOTIDE SEQUENCE</scope>
    <source>
        <strain evidence="2">CBS 990.96</strain>
    </source>
</reference>
<evidence type="ECO:0000313" key="2">
    <source>
        <dbReference type="EMBL" id="KAK4226785.1"/>
    </source>
</evidence>
<dbReference type="AlphaFoldDB" id="A0AAN7BNT0"/>
<evidence type="ECO:0000256" key="1">
    <source>
        <dbReference type="SAM" id="MobiDB-lite"/>
    </source>
</evidence>
<comment type="caution">
    <text evidence="2">The sequence shown here is derived from an EMBL/GenBank/DDBJ whole genome shotgun (WGS) entry which is preliminary data.</text>
</comment>
<keyword evidence="3" id="KW-1185">Reference proteome</keyword>